<evidence type="ECO:0000313" key="2">
    <source>
        <dbReference type="Proteomes" id="UP000481109"/>
    </source>
</evidence>
<proteinExistence type="predicted"/>
<keyword evidence="2" id="KW-1185">Reference proteome</keyword>
<dbReference type="Gene3D" id="3.30.310.280">
    <property type="match status" value="1"/>
</dbReference>
<dbReference type="Proteomes" id="UP000481109">
    <property type="component" value="Unassembled WGS sequence"/>
</dbReference>
<dbReference type="AlphaFoldDB" id="A0A6G4XW54"/>
<comment type="caution">
    <text evidence="1">The sequence shown here is derived from an EMBL/GenBank/DDBJ whole genome shotgun (WGS) entry which is preliminary data.</text>
</comment>
<name>A0A6G4XW54_9ACTN</name>
<protein>
    <submittedName>
        <fullName evidence="1">Uncharacterized protein</fullName>
    </submittedName>
</protein>
<dbReference type="EMBL" id="JAAKZW010000422">
    <property type="protein sequence ID" value="NGO81815.1"/>
    <property type="molecule type" value="Genomic_DNA"/>
</dbReference>
<gene>
    <name evidence="1" type="ORF">G6045_40150</name>
</gene>
<evidence type="ECO:0000313" key="1">
    <source>
        <dbReference type="EMBL" id="NGO81815.1"/>
    </source>
</evidence>
<sequence length="53" mass="6013">MHNYADAPDSAERPTLYDPPELNRATWHLAGRRLLAKMLGEFAHEEIIQPTPA</sequence>
<organism evidence="1 2">
    <name type="scientific">Streptomyces mesophilus</name>
    <dbReference type="NCBI Taxonomy" id="1775132"/>
    <lineage>
        <taxon>Bacteria</taxon>
        <taxon>Bacillati</taxon>
        <taxon>Actinomycetota</taxon>
        <taxon>Actinomycetes</taxon>
        <taxon>Kitasatosporales</taxon>
        <taxon>Streptomycetaceae</taxon>
        <taxon>Streptomyces</taxon>
    </lineage>
</organism>
<reference evidence="1 2" key="1">
    <citation type="submission" date="2020-02" db="EMBL/GenBank/DDBJ databases">
        <title>Whole-genome analyses of novel actinobacteria.</title>
        <authorList>
            <person name="Sahin N."/>
            <person name="Tokatli A."/>
        </authorList>
    </citation>
    <scope>NUCLEOTIDE SEQUENCE [LARGE SCALE GENOMIC DNA]</scope>
    <source>
        <strain evidence="1 2">YC504</strain>
    </source>
</reference>
<feature type="non-terminal residue" evidence="1">
    <location>
        <position position="53"/>
    </location>
</feature>
<accession>A0A6G4XW54</accession>